<dbReference type="GeneID" id="64696715"/>
<dbReference type="OrthoDB" id="2692734at2759"/>
<sequence length="123" mass="13900">MFARFARIGVGHQIQYVLPIATDDEDFIGRLSNDDEPLDEGDLEPTTSSTVESRINEHQNRAQGEITDDEEDSGSDAWDDEDEDTSMSDEDDEDEDTSMSDEDNEDEDTFMSDSDDEGPDFKF</sequence>
<evidence type="ECO:0000313" key="3">
    <source>
        <dbReference type="Proteomes" id="UP000823399"/>
    </source>
</evidence>
<keyword evidence="3" id="KW-1185">Reference proteome</keyword>
<accession>A0A9P7ESW8</accession>
<name>A0A9P7ESW8_9AGAM</name>
<dbReference type="EMBL" id="JABBWM010000116">
    <property type="protein sequence ID" value="KAG2088917.1"/>
    <property type="molecule type" value="Genomic_DNA"/>
</dbReference>
<evidence type="ECO:0000256" key="1">
    <source>
        <dbReference type="SAM" id="MobiDB-lite"/>
    </source>
</evidence>
<dbReference type="Proteomes" id="UP000823399">
    <property type="component" value="Unassembled WGS sequence"/>
</dbReference>
<feature type="compositionally biased region" description="Acidic residues" evidence="1">
    <location>
        <begin position="66"/>
        <end position="123"/>
    </location>
</feature>
<reference evidence="2" key="1">
    <citation type="journal article" date="2020" name="New Phytol.">
        <title>Comparative genomics reveals dynamic genome evolution in host specialist ectomycorrhizal fungi.</title>
        <authorList>
            <person name="Lofgren L.A."/>
            <person name="Nguyen N.H."/>
            <person name="Vilgalys R."/>
            <person name="Ruytinx J."/>
            <person name="Liao H.L."/>
            <person name="Branco S."/>
            <person name="Kuo A."/>
            <person name="LaButti K."/>
            <person name="Lipzen A."/>
            <person name="Andreopoulos W."/>
            <person name="Pangilinan J."/>
            <person name="Riley R."/>
            <person name="Hundley H."/>
            <person name="Na H."/>
            <person name="Barry K."/>
            <person name="Grigoriev I.V."/>
            <person name="Stajich J.E."/>
            <person name="Kennedy P.G."/>
        </authorList>
    </citation>
    <scope>NUCLEOTIDE SEQUENCE</scope>
    <source>
        <strain evidence="2">FC423</strain>
    </source>
</reference>
<feature type="region of interest" description="Disordered" evidence="1">
    <location>
        <begin position="27"/>
        <end position="123"/>
    </location>
</feature>
<proteinExistence type="predicted"/>
<organism evidence="2 3">
    <name type="scientific">Suillus discolor</name>
    <dbReference type="NCBI Taxonomy" id="1912936"/>
    <lineage>
        <taxon>Eukaryota</taxon>
        <taxon>Fungi</taxon>
        <taxon>Dikarya</taxon>
        <taxon>Basidiomycota</taxon>
        <taxon>Agaricomycotina</taxon>
        <taxon>Agaricomycetes</taxon>
        <taxon>Agaricomycetidae</taxon>
        <taxon>Boletales</taxon>
        <taxon>Suillineae</taxon>
        <taxon>Suillaceae</taxon>
        <taxon>Suillus</taxon>
    </lineage>
</organism>
<feature type="compositionally biased region" description="Acidic residues" evidence="1">
    <location>
        <begin position="34"/>
        <end position="43"/>
    </location>
</feature>
<dbReference type="AlphaFoldDB" id="A0A9P7ESW8"/>
<protein>
    <submittedName>
        <fullName evidence="2">Uncharacterized protein</fullName>
    </submittedName>
</protein>
<evidence type="ECO:0000313" key="2">
    <source>
        <dbReference type="EMBL" id="KAG2088917.1"/>
    </source>
</evidence>
<comment type="caution">
    <text evidence="2">The sequence shown here is derived from an EMBL/GenBank/DDBJ whole genome shotgun (WGS) entry which is preliminary data.</text>
</comment>
<dbReference type="RefSeq" id="XP_041285710.1">
    <property type="nucleotide sequence ID" value="XM_041434456.1"/>
</dbReference>
<gene>
    <name evidence="2" type="ORF">F5147DRAFT_658538</name>
</gene>